<dbReference type="OrthoDB" id="4748970at2759"/>
<reference evidence="2" key="1">
    <citation type="submission" date="2022-01" db="EMBL/GenBank/DDBJ databases">
        <authorList>
            <person name="King R."/>
        </authorList>
    </citation>
    <scope>NUCLEOTIDE SEQUENCE</scope>
</reference>
<evidence type="ECO:0000313" key="2">
    <source>
        <dbReference type="EMBL" id="CAH1391765.1"/>
    </source>
</evidence>
<gene>
    <name evidence="2" type="ORF">NEZAVI_LOCUS2705</name>
</gene>
<sequence length="94" mass="10544">MSPAGCGNGLEMSQDGNKHALIYIQVAGLHPLIKCEKGGVVQPGFELPRRTPPPPYPLQLRPPVKYNRRNNPELEKRRIHHCTFLGKLDVILLL</sequence>
<evidence type="ECO:0000256" key="1">
    <source>
        <dbReference type="SAM" id="MobiDB-lite"/>
    </source>
</evidence>
<dbReference type="AlphaFoldDB" id="A0A9P0E884"/>
<keyword evidence="3" id="KW-1185">Reference proteome</keyword>
<accession>A0A9P0E884</accession>
<feature type="region of interest" description="Disordered" evidence="1">
    <location>
        <begin position="46"/>
        <end position="65"/>
    </location>
</feature>
<evidence type="ECO:0000313" key="3">
    <source>
        <dbReference type="Proteomes" id="UP001152798"/>
    </source>
</evidence>
<dbReference type="Proteomes" id="UP001152798">
    <property type="component" value="Chromosome 1"/>
</dbReference>
<name>A0A9P0E884_NEZVI</name>
<proteinExistence type="predicted"/>
<protein>
    <submittedName>
        <fullName evidence="2">Uncharacterized protein</fullName>
    </submittedName>
</protein>
<dbReference type="EMBL" id="OV725077">
    <property type="protein sequence ID" value="CAH1391765.1"/>
    <property type="molecule type" value="Genomic_DNA"/>
</dbReference>
<organism evidence="2 3">
    <name type="scientific">Nezara viridula</name>
    <name type="common">Southern green stink bug</name>
    <name type="synonym">Cimex viridulus</name>
    <dbReference type="NCBI Taxonomy" id="85310"/>
    <lineage>
        <taxon>Eukaryota</taxon>
        <taxon>Metazoa</taxon>
        <taxon>Ecdysozoa</taxon>
        <taxon>Arthropoda</taxon>
        <taxon>Hexapoda</taxon>
        <taxon>Insecta</taxon>
        <taxon>Pterygota</taxon>
        <taxon>Neoptera</taxon>
        <taxon>Paraneoptera</taxon>
        <taxon>Hemiptera</taxon>
        <taxon>Heteroptera</taxon>
        <taxon>Panheteroptera</taxon>
        <taxon>Pentatomomorpha</taxon>
        <taxon>Pentatomoidea</taxon>
        <taxon>Pentatomidae</taxon>
        <taxon>Pentatominae</taxon>
        <taxon>Nezara</taxon>
    </lineage>
</organism>